<gene>
    <name evidence="14" type="primary">LOC107066281</name>
</gene>
<evidence type="ECO:0000256" key="8">
    <source>
        <dbReference type="ARBA" id="ARBA00022801"/>
    </source>
</evidence>
<evidence type="ECO:0000256" key="9">
    <source>
        <dbReference type="ARBA" id="ARBA00047764"/>
    </source>
</evidence>
<evidence type="ECO:0000256" key="4">
    <source>
        <dbReference type="ARBA" id="ARBA00012784"/>
    </source>
</evidence>
<keyword evidence="6" id="KW-0479">Metal-binding</keyword>
<evidence type="ECO:0000259" key="12">
    <source>
        <dbReference type="Pfam" id="PF08451"/>
    </source>
</evidence>
<dbReference type="GeneID" id="107066281"/>
<feature type="signal peptide" evidence="10">
    <location>
        <begin position="1"/>
        <end position="20"/>
    </location>
</feature>
<evidence type="ECO:0000256" key="2">
    <source>
        <dbReference type="ARBA" id="ARBA00004613"/>
    </source>
</evidence>
<feature type="domain" description="Adenosine/AMP deaminase N-terminal" evidence="12">
    <location>
        <begin position="10"/>
        <end position="98"/>
    </location>
</feature>
<keyword evidence="8" id="KW-0378">Hydrolase</keyword>
<evidence type="ECO:0000256" key="1">
    <source>
        <dbReference type="ARBA" id="ARBA00001947"/>
    </source>
</evidence>
<evidence type="ECO:0000256" key="6">
    <source>
        <dbReference type="ARBA" id="ARBA00022723"/>
    </source>
</evidence>
<proteinExistence type="inferred from homology"/>
<dbReference type="Pfam" id="PF00962">
    <property type="entry name" value="A_deaminase"/>
    <property type="match status" value="1"/>
</dbReference>
<dbReference type="Proteomes" id="UP000694924">
    <property type="component" value="Unplaced"/>
</dbReference>
<evidence type="ECO:0000313" key="14">
    <source>
        <dbReference type="RefSeq" id="XP_015176244.1"/>
    </source>
</evidence>
<feature type="domain" description="Adenosine deaminase" evidence="11">
    <location>
        <begin position="178"/>
        <end position="477"/>
    </location>
</feature>
<evidence type="ECO:0000259" key="11">
    <source>
        <dbReference type="Pfam" id="PF00962"/>
    </source>
</evidence>
<dbReference type="Gene3D" id="3.20.20.140">
    <property type="entry name" value="Metal-dependent hydrolases"/>
    <property type="match status" value="1"/>
</dbReference>
<reference evidence="14" key="1">
    <citation type="submission" date="2025-08" db="UniProtKB">
        <authorList>
            <consortium name="RefSeq"/>
        </authorList>
    </citation>
    <scope>IDENTIFICATION</scope>
    <source>
        <tissue evidence="14">Whole body</tissue>
    </source>
</reference>
<dbReference type="PANTHER" id="PTHR11409">
    <property type="entry name" value="ADENOSINE DEAMINASE"/>
    <property type="match status" value="1"/>
</dbReference>
<dbReference type="PANTHER" id="PTHR11409:SF39">
    <property type="entry name" value="ADENOSINE DEAMINASE 2"/>
    <property type="match status" value="1"/>
</dbReference>
<comment type="similarity">
    <text evidence="3">Belongs to the metallo-dependent hydrolases superfamily. Adenosine and AMP deaminases family. ADGF subfamily.</text>
</comment>
<dbReference type="NCBIfam" id="TIGR01431">
    <property type="entry name" value="adm_rel"/>
    <property type="match status" value="1"/>
</dbReference>
<name>A0ABM1I7Q7_POLDO</name>
<evidence type="ECO:0000313" key="13">
    <source>
        <dbReference type="Proteomes" id="UP000694924"/>
    </source>
</evidence>
<dbReference type="SUPFAM" id="SSF51556">
    <property type="entry name" value="Metallo-dependent hydrolases"/>
    <property type="match status" value="1"/>
</dbReference>
<evidence type="ECO:0000256" key="3">
    <source>
        <dbReference type="ARBA" id="ARBA00006083"/>
    </source>
</evidence>
<organism evidence="13 14">
    <name type="scientific">Polistes dominula</name>
    <name type="common">European paper wasp</name>
    <name type="synonym">Vespa dominula</name>
    <dbReference type="NCBI Taxonomy" id="743375"/>
    <lineage>
        <taxon>Eukaryota</taxon>
        <taxon>Metazoa</taxon>
        <taxon>Ecdysozoa</taxon>
        <taxon>Arthropoda</taxon>
        <taxon>Hexapoda</taxon>
        <taxon>Insecta</taxon>
        <taxon>Pterygota</taxon>
        <taxon>Neoptera</taxon>
        <taxon>Endopterygota</taxon>
        <taxon>Hymenoptera</taxon>
        <taxon>Apocrita</taxon>
        <taxon>Aculeata</taxon>
        <taxon>Vespoidea</taxon>
        <taxon>Vespidae</taxon>
        <taxon>Polistinae</taxon>
        <taxon>Polistini</taxon>
        <taxon>Polistes</taxon>
    </lineage>
</organism>
<comment type="catalytic activity">
    <reaction evidence="9">
        <text>adenosine + H2O + H(+) = inosine + NH4(+)</text>
        <dbReference type="Rhea" id="RHEA:24408"/>
        <dbReference type="ChEBI" id="CHEBI:15377"/>
        <dbReference type="ChEBI" id="CHEBI:15378"/>
        <dbReference type="ChEBI" id="CHEBI:16335"/>
        <dbReference type="ChEBI" id="CHEBI:17596"/>
        <dbReference type="ChEBI" id="CHEBI:28938"/>
        <dbReference type="EC" id="3.5.4.4"/>
    </reaction>
</comment>
<dbReference type="InterPro" id="IPR032466">
    <property type="entry name" value="Metal_Hydrolase"/>
</dbReference>
<dbReference type="EC" id="3.5.4.4" evidence="4"/>
<feature type="chain" id="PRO_5045939156" description="adenosine deaminase" evidence="10">
    <location>
        <begin position="21"/>
        <end position="498"/>
    </location>
</feature>
<evidence type="ECO:0000256" key="7">
    <source>
        <dbReference type="ARBA" id="ARBA00022729"/>
    </source>
</evidence>
<accession>A0ABM1I7Q7</accession>
<keyword evidence="13" id="KW-1185">Reference proteome</keyword>
<dbReference type="RefSeq" id="XP_015176244.1">
    <property type="nucleotide sequence ID" value="XM_015320758.1"/>
</dbReference>
<dbReference type="InterPro" id="IPR013659">
    <property type="entry name" value="A_deaminase_N"/>
</dbReference>
<dbReference type="Pfam" id="PF08451">
    <property type="entry name" value="A_deaminase_N"/>
    <property type="match status" value="1"/>
</dbReference>
<evidence type="ECO:0000256" key="10">
    <source>
        <dbReference type="SAM" id="SignalP"/>
    </source>
</evidence>
<comment type="cofactor">
    <cofactor evidence="1">
        <name>Zn(2+)</name>
        <dbReference type="ChEBI" id="CHEBI:29105"/>
    </cofactor>
</comment>
<keyword evidence="5" id="KW-0964">Secreted</keyword>
<sequence length="498" mass="57453">MNNLIILISVIFGLLSTVNSTPFDYWKLRAQIIENEQKSTLGGQLEFNHGEKIANDFLMSKKRAEFLNAFKNSSNFLPAHNFVNVIKDIEKSEVYKIIQKMPKGAVLHAHDTALVLSDWILRNVTYRPNLYICLLTNGKLKLHFFDEPSTDCNWELLSNIRKIVRNIDERIYREMTMTMEDIDNYADVDEAWSKFNKIFSFIKPLLTYKPVWEDHYYQALTDLYNDNVMYIEFRTTLPNLYDLNGTVYSQLETVEVYKKITERFVSEHPDFIGAKLIYAPYRGINVTELDEYLKTLKTIKDNYPTFLAGFDLVGQEDKGTPLIVFANKLKDFDPSMNYFFHAGETDWYGTSTDENLIDAVLLGAKRIGHGYALTKHPLLMEMAKQRGIAVEVNPISNQVLGLVKDLRNHPAVELFANNYPIVISNDDPGLWGARALSYDFYQAFVAIMSQNSDLRALKQLALNSITYSSLNAVEKEKALKVWRQKWNNFVQTLTNQVV</sequence>
<evidence type="ECO:0000256" key="5">
    <source>
        <dbReference type="ARBA" id="ARBA00022525"/>
    </source>
</evidence>
<dbReference type="CDD" id="cd01321">
    <property type="entry name" value="ADGF"/>
    <property type="match status" value="1"/>
</dbReference>
<keyword evidence="7 10" id="KW-0732">Signal</keyword>
<dbReference type="InterPro" id="IPR006331">
    <property type="entry name" value="ADGF"/>
</dbReference>
<dbReference type="InterPro" id="IPR001365">
    <property type="entry name" value="A_deaminase_dom"/>
</dbReference>
<protein>
    <recommendedName>
        <fullName evidence="4">adenosine deaminase</fullName>
        <ecNumber evidence="4">3.5.4.4</ecNumber>
    </recommendedName>
</protein>
<dbReference type="InterPro" id="IPR006330">
    <property type="entry name" value="Ado/ade_deaminase"/>
</dbReference>
<comment type="subcellular location">
    <subcellularLocation>
        <location evidence="2">Secreted</location>
    </subcellularLocation>
</comment>